<evidence type="ECO:0000256" key="3">
    <source>
        <dbReference type="ARBA" id="ARBA00022483"/>
    </source>
</evidence>
<comment type="similarity">
    <text evidence="1">Belongs to the SEC6 family.</text>
</comment>
<feature type="region of interest" description="Disordered" evidence="4">
    <location>
        <begin position="156"/>
        <end position="184"/>
    </location>
</feature>
<keyword evidence="3" id="KW-0268">Exocytosis</keyword>
<dbReference type="STRING" id="66420.A0A194PHX2"/>
<evidence type="ECO:0000313" key="6">
    <source>
        <dbReference type="EMBL" id="KPI92648.1"/>
    </source>
</evidence>
<dbReference type="InterPro" id="IPR013106">
    <property type="entry name" value="Ig_V-set"/>
</dbReference>
<dbReference type="GO" id="GO:0006887">
    <property type="term" value="P:exocytosis"/>
    <property type="evidence" value="ECO:0007669"/>
    <property type="project" value="UniProtKB-KW"/>
</dbReference>
<dbReference type="PANTHER" id="PTHR21292">
    <property type="entry name" value="EXOCYST COMPLEX COMPONENT SEC6-RELATED"/>
    <property type="match status" value="1"/>
</dbReference>
<evidence type="ECO:0000256" key="2">
    <source>
        <dbReference type="ARBA" id="ARBA00022448"/>
    </source>
</evidence>
<keyword evidence="7" id="KW-1185">Reference proteome</keyword>
<dbReference type="GO" id="GO:0000145">
    <property type="term" value="C:exocyst"/>
    <property type="evidence" value="ECO:0007669"/>
    <property type="project" value="InterPro"/>
</dbReference>
<proteinExistence type="inferred from homology"/>
<dbReference type="Pfam" id="PF06046">
    <property type="entry name" value="Sec6"/>
    <property type="match status" value="1"/>
</dbReference>
<dbReference type="AlphaFoldDB" id="A0A194PHX2"/>
<dbReference type="PANTHER" id="PTHR21292:SF1">
    <property type="entry name" value="EXOCYST COMPLEX COMPONENT 3"/>
    <property type="match status" value="1"/>
</dbReference>
<dbReference type="Proteomes" id="UP000053268">
    <property type="component" value="Unassembled WGS sequence"/>
</dbReference>
<dbReference type="GO" id="GO:0051601">
    <property type="term" value="P:exocyst localization"/>
    <property type="evidence" value="ECO:0007669"/>
    <property type="project" value="TreeGrafter"/>
</dbReference>
<dbReference type="InterPro" id="IPR036179">
    <property type="entry name" value="Ig-like_dom_sf"/>
</dbReference>
<reference evidence="6 7" key="1">
    <citation type="journal article" date="2015" name="Nat. Commun.">
        <title>Outbred genome sequencing and CRISPR/Cas9 gene editing in butterflies.</title>
        <authorList>
            <person name="Li X."/>
            <person name="Fan D."/>
            <person name="Zhang W."/>
            <person name="Liu G."/>
            <person name="Zhang L."/>
            <person name="Zhao L."/>
            <person name="Fang X."/>
            <person name="Chen L."/>
            <person name="Dong Y."/>
            <person name="Chen Y."/>
            <person name="Ding Y."/>
            <person name="Zhao R."/>
            <person name="Feng M."/>
            <person name="Zhu Y."/>
            <person name="Feng Y."/>
            <person name="Jiang X."/>
            <person name="Zhu D."/>
            <person name="Xiang H."/>
            <person name="Feng X."/>
            <person name="Li S."/>
            <person name="Wang J."/>
            <person name="Zhang G."/>
            <person name="Kronforst M.R."/>
            <person name="Wang W."/>
        </authorList>
    </citation>
    <scope>NUCLEOTIDE SEQUENCE [LARGE SCALE GENOMIC DNA]</scope>
    <source>
        <strain evidence="6">Ya'a_city_454_Px</strain>
        <tissue evidence="6">Whole body</tissue>
    </source>
</reference>
<evidence type="ECO:0000256" key="1">
    <source>
        <dbReference type="ARBA" id="ARBA00009447"/>
    </source>
</evidence>
<dbReference type="InterPro" id="IPR013783">
    <property type="entry name" value="Ig-like_fold"/>
</dbReference>
<sequence length="457" mass="50647">MTFKSVEEAQQGANKIVKEANQIRSFFKRIAPEGVNVDWPFEVIKTLAEVLRCQDMEMVSLDLHGVADKCPDVTAEQLARLLALRGDVPRAHVRDTVTHVLATRQPPRAPSHPSLFKHIKFNDRLLSQFALGTALRQWASGRNHLIQEADYPALTEGQFAGGPSSEQGRRGRARAGNAGQQSRRVCRGELRRHVAQHVARRLPPPVPITRQISITEFSVPHAVQAGEDADLHCKYELAAEESDKGMYVKWWWTPLNATSDQMHQLYQRIVGLEPVTIHSTIRLELLENDGIRLLNMTPADSGTYECEVSNIDEARAHQDVIVYSMGSGPQLNFSVAEDGPDEDEEEDVTVTCEASDVAPYPDMSITVDGNLISNVSENVEGPFDGLYDIVFNATVSKSTVDGAEVRCELFFKNDNISHPAYVDIETYNSSDGGERLGTCHFFVFGILLPALSSAILL</sequence>
<evidence type="ECO:0000256" key="4">
    <source>
        <dbReference type="SAM" id="MobiDB-lite"/>
    </source>
</evidence>
<keyword evidence="2" id="KW-0813">Transport</keyword>
<dbReference type="PROSITE" id="PS50835">
    <property type="entry name" value="IG_LIKE"/>
    <property type="match status" value="1"/>
</dbReference>
<organism evidence="6 7">
    <name type="scientific">Papilio xuthus</name>
    <name type="common">Asian swallowtail butterfly</name>
    <dbReference type="NCBI Taxonomy" id="66420"/>
    <lineage>
        <taxon>Eukaryota</taxon>
        <taxon>Metazoa</taxon>
        <taxon>Ecdysozoa</taxon>
        <taxon>Arthropoda</taxon>
        <taxon>Hexapoda</taxon>
        <taxon>Insecta</taxon>
        <taxon>Pterygota</taxon>
        <taxon>Neoptera</taxon>
        <taxon>Endopterygota</taxon>
        <taxon>Lepidoptera</taxon>
        <taxon>Glossata</taxon>
        <taxon>Ditrysia</taxon>
        <taxon>Papilionoidea</taxon>
        <taxon>Papilionidae</taxon>
        <taxon>Papilioninae</taxon>
        <taxon>Papilio</taxon>
    </lineage>
</organism>
<protein>
    <submittedName>
        <fullName evidence="6">Exocyst complex component 3</fullName>
    </submittedName>
</protein>
<dbReference type="InterPro" id="IPR007110">
    <property type="entry name" value="Ig-like_dom"/>
</dbReference>
<dbReference type="SUPFAM" id="SSF48726">
    <property type="entry name" value="Immunoglobulin"/>
    <property type="match status" value="2"/>
</dbReference>
<dbReference type="SMART" id="SM00409">
    <property type="entry name" value="IG"/>
    <property type="match status" value="1"/>
</dbReference>
<dbReference type="InterPro" id="IPR010326">
    <property type="entry name" value="EXOC3/Sec6"/>
</dbReference>
<dbReference type="GO" id="GO:0000149">
    <property type="term" value="F:SNARE binding"/>
    <property type="evidence" value="ECO:0007669"/>
    <property type="project" value="TreeGrafter"/>
</dbReference>
<accession>A0A194PHX2</accession>
<dbReference type="Gene3D" id="1.10.357.70">
    <property type="entry name" value="Exocyst complex component Sec6, C-terminal domain"/>
    <property type="match status" value="1"/>
</dbReference>
<evidence type="ECO:0000313" key="7">
    <source>
        <dbReference type="Proteomes" id="UP000053268"/>
    </source>
</evidence>
<dbReference type="InterPro" id="IPR042532">
    <property type="entry name" value="EXOC3/Sec6_C"/>
</dbReference>
<dbReference type="Pfam" id="PF07686">
    <property type="entry name" value="V-set"/>
    <property type="match status" value="1"/>
</dbReference>
<feature type="compositionally biased region" description="Low complexity" evidence="4">
    <location>
        <begin position="174"/>
        <end position="183"/>
    </location>
</feature>
<name>A0A194PHX2_PAPXU</name>
<dbReference type="Gene3D" id="2.60.40.10">
    <property type="entry name" value="Immunoglobulins"/>
    <property type="match status" value="2"/>
</dbReference>
<evidence type="ECO:0000259" key="5">
    <source>
        <dbReference type="PROSITE" id="PS50835"/>
    </source>
</evidence>
<gene>
    <name evidence="6" type="ORF">RR46_13869</name>
</gene>
<feature type="domain" description="Ig-like" evidence="5">
    <location>
        <begin position="204"/>
        <end position="322"/>
    </location>
</feature>
<dbReference type="InterPro" id="IPR003599">
    <property type="entry name" value="Ig_sub"/>
</dbReference>
<dbReference type="EMBL" id="KQ459603">
    <property type="protein sequence ID" value="KPI92648.1"/>
    <property type="molecule type" value="Genomic_DNA"/>
</dbReference>